<evidence type="ECO:0008006" key="4">
    <source>
        <dbReference type="Google" id="ProtNLM"/>
    </source>
</evidence>
<accession>A0ABR3AF80</accession>
<evidence type="ECO:0000313" key="2">
    <source>
        <dbReference type="EMBL" id="KAL0071673.1"/>
    </source>
</evidence>
<evidence type="ECO:0000313" key="3">
    <source>
        <dbReference type="Proteomes" id="UP001437256"/>
    </source>
</evidence>
<feature type="region of interest" description="Disordered" evidence="1">
    <location>
        <begin position="110"/>
        <end position="143"/>
    </location>
</feature>
<dbReference type="Proteomes" id="UP001437256">
    <property type="component" value="Unassembled WGS sequence"/>
</dbReference>
<dbReference type="EMBL" id="JBBXMP010000003">
    <property type="protein sequence ID" value="KAL0071673.1"/>
    <property type="molecule type" value="Genomic_DNA"/>
</dbReference>
<comment type="caution">
    <text evidence="2">The sequence shown here is derived from an EMBL/GenBank/DDBJ whole genome shotgun (WGS) entry which is preliminary data.</text>
</comment>
<feature type="compositionally biased region" description="Basic and acidic residues" evidence="1">
    <location>
        <begin position="127"/>
        <end position="137"/>
    </location>
</feature>
<sequence>MNLRILSLEAESIPPSTDTITSNVQCSGREQTGSVSEHSDWRILVVQQTEENRRLMNSITVKLSRSILQRTRSLDEVHPEGGEPEKTPPLIEQCLPVNIKDTSQASDEKYLAMQQQSTHPVEYENSDPDHDWNDHGGHTTSPSLSLEMEITTKTKLHPFTLGSPPMSRSAISGKQPIITAASTAGANTEISDNFLSTIWDRISRIGPLAAFRNTGFVNVINIISSVAIDPRGRCLKLVELAGHAPSLSASVCCAFLGNEQPAVRLWENEIVHFTVGGLLSMLLRAKVYIQRWRTKAVCWQAPEIAIGRVIGGLRHRKVSGKACALFWLIPIVIGTALCFTLRIKIEEEQLWNLYTTNWVKRIEIHQAEQYKFQDLR</sequence>
<proteinExistence type="predicted"/>
<gene>
    <name evidence="2" type="ORF">AAF712_001530</name>
</gene>
<organism evidence="2 3">
    <name type="scientific">Marasmius tenuissimus</name>
    <dbReference type="NCBI Taxonomy" id="585030"/>
    <lineage>
        <taxon>Eukaryota</taxon>
        <taxon>Fungi</taxon>
        <taxon>Dikarya</taxon>
        <taxon>Basidiomycota</taxon>
        <taxon>Agaricomycotina</taxon>
        <taxon>Agaricomycetes</taxon>
        <taxon>Agaricomycetidae</taxon>
        <taxon>Agaricales</taxon>
        <taxon>Marasmiineae</taxon>
        <taxon>Marasmiaceae</taxon>
        <taxon>Marasmius</taxon>
    </lineage>
</organism>
<keyword evidence="3" id="KW-1185">Reference proteome</keyword>
<reference evidence="2 3" key="1">
    <citation type="submission" date="2024-05" db="EMBL/GenBank/DDBJ databases">
        <title>A draft genome resource for the thread blight pathogen Marasmius tenuissimus strain MS-2.</title>
        <authorList>
            <person name="Yulfo-Soto G.E."/>
            <person name="Baruah I.K."/>
            <person name="Amoako-Attah I."/>
            <person name="Bukari Y."/>
            <person name="Meinhardt L.W."/>
            <person name="Bailey B.A."/>
            <person name="Cohen S.P."/>
        </authorList>
    </citation>
    <scope>NUCLEOTIDE SEQUENCE [LARGE SCALE GENOMIC DNA]</scope>
    <source>
        <strain evidence="2 3">MS-2</strain>
    </source>
</reference>
<name>A0ABR3AF80_9AGAR</name>
<protein>
    <recommendedName>
        <fullName evidence="4">Transmembrane protein</fullName>
    </recommendedName>
</protein>
<evidence type="ECO:0000256" key="1">
    <source>
        <dbReference type="SAM" id="MobiDB-lite"/>
    </source>
</evidence>